<comment type="similarity">
    <text evidence="1">Belongs to the iron/ascorbate-dependent oxidoreductase family.</text>
</comment>
<keyword evidence="1" id="KW-0479">Metal-binding</keyword>
<keyword evidence="4" id="KW-1185">Reference proteome</keyword>
<evidence type="ECO:0000256" key="1">
    <source>
        <dbReference type="RuleBase" id="RU003682"/>
    </source>
</evidence>
<dbReference type="RefSeq" id="XP_033598923.1">
    <property type="nucleotide sequence ID" value="XM_033749855.1"/>
</dbReference>
<dbReference type="OrthoDB" id="288590at2759"/>
<gene>
    <name evidence="3" type="ORF">EJ05DRAFT_65646</name>
</gene>
<evidence type="ECO:0000313" key="3">
    <source>
        <dbReference type="EMBL" id="KAF2756472.1"/>
    </source>
</evidence>
<keyword evidence="1" id="KW-0560">Oxidoreductase</keyword>
<dbReference type="GeneID" id="54490909"/>
<dbReference type="SUPFAM" id="SSF51197">
    <property type="entry name" value="Clavaminate synthase-like"/>
    <property type="match status" value="1"/>
</dbReference>
<protein>
    <recommendedName>
        <fullName evidence="2">Fe2OG dioxygenase domain-containing protein</fullName>
    </recommendedName>
</protein>
<dbReference type="GO" id="GO:0046872">
    <property type="term" value="F:metal ion binding"/>
    <property type="evidence" value="ECO:0007669"/>
    <property type="project" value="UniProtKB-KW"/>
</dbReference>
<proteinExistence type="inferred from homology"/>
<dbReference type="AlphaFoldDB" id="A0A6A6W0P9"/>
<dbReference type="PROSITE" id="PS51471">
    <property type="entry name" value="FE2OG_OXY"/>
    <property type="match status" value="1"/>
</dbReference>
<dbReference type="InterPro" id="IPR027443">
    <property type="entry name" value="IPNS-like_sf"/>
</dbReference>
<evidence type="ECO:0000259" key="2">
    <source>
        <dbReference type="PROSITE" id="PS51471"/>
    </source>
</evidence>
<feature type="domain" description="Fe2OG dioxygenase" evidence="2">
    <location>
        <begin position="164"/>
        <end position="277"/>
    </location>
</feature>
<evidence type="ECO:0000313" key="4">
    <source>
        <dbReference type="Proteomes" id="UP000799437"/>
    </source>
</evidence>
<keyword evidence="1" id="KW-0408">Iron</keyword>
<dbReference type="Gene3D" id="2.60.120.330">
    <property type="entry name" value="B-lactam Antibiotic, Isopenicillin N Synthase, Chain"/>
    <property type="match status" value="1"/>
</dbReference>
<name>A0A6A6W0P9_9PEZI</name>
<dbReference type="InterPro" id="IPR005123">
    <property type="entry name" value="Oxoglu/Fe-dep_dioxygenase_dom"/>
</dbReference>
<dbReference type="GO" id="GO:0016491">
    <property type="term" value="F:oxidoreductase activity"/>
    <property type="evidence" value="ECO:0007669"/>
    <property type="project" value="UniProtKB-KW"/>
</dbReference>
<dbReference type="EMBL" id="ML996575">
    <property type="protein sequence ID" value="KAF2756472.1"/>
    <property type="molecule type" value="Genomic_DNA"/>
</dbReference>
<reference evidence="3" key="1">
    <citation type="journal article" date="2020" name="Stud. Mycol.">
        <title>101 Dothideomycetes genomes: a test case for predicting lifestyles and emergence of pathogens.</title>
        <authorList>
            <person name="Haridas S."/>
            <person name="Albert R."/>
            <person name="Binder M."/>
            <person name="Bloem J."/>
            <person name="Labutti K."/>
            <person name="Salamov A."/>
            <person name="Andreopoulos B."/>
            <person name="Baker S."/>
            <person name="Barry K."/>
            <person name="Bills G."/>
            <person name="Bluhm B."/>
            <person name="Cannon C."/>
            <person name="Castanera R."/>
            <person name="Culley D."/>
            <person name="Daum C."/>
            <person name="Ezra D."/>
            <person name="Gonzalez J."/>
            <person name="Henrissat B."/>
            <person name="Kuo A."/>
            <person name="Liang C."/>
            <person name="Lipzen A."/>
            <person name="Lutzoni F."/>
            <person name="Magnuson J."/>
            <person name="Mondo S."/>
            <person name="Nolan M."/>
            <person name="Ohm R."/>
            <person name="Pangilinan J."/>
            <person name="Park H.-J."/>
            <person name="Ramirez L."/>
            <person name="Alfaro M."/>
            <person name="Sun H."/>
            <person name="Tritt A."/>
            <person name="Yoshinaga Y."/>
            <person name="Zwiers L.-H."/>
            <person name="Turgeon B."/>
            <person name="Goodwin S."/>
            <person name="Spatafora J."/>
            <person name="Crous P."/>
            <person name="Grigoriev I."/>
        </authorList>
    </citation>
    <scope>NUCLEOTIDE SEQUENCE</scope>
    <source>
        <strain evidence="3">CBS 121739</strain>
    </source>
</reference>
<organism evidence="3 4">
    <name type="scientific">Pseudovirgaria hyperparasitica</name>
    <dbReference type="NCBI Taxonomy" id="470096"/>
    <lineage>
        <taxon>Eukaryota</taxon>
        <taxon>Fungi</taxon>
        <taxon>Dikarya</taxon>
        <taxon>Ascomycota</taxon>
        <taxon>Pezizomycotina</taxon>
        <taxon>Dothideomycetes</taxon>
        <taxon>Dothideomycetes incertae sedis</taxon>
        <taxon>Acrospermales</taxon>
        <taxon>Acrospermaceae</taxon>
        <taxon>Pseudovirgaria</taxon>
    </lineage>
</organism>
<accession>A0A6A6W0P9</accession>
<sequence length="346" mass="39151">MAITKVVRDRLKRNSKFVAEDALPPLRNVELPKVKPAHQPALAGQGWTTITFDGPEDTLKHSLDQLFDASKAFFALPQEYKASFLTTAGSEEGWNRIEGEKEFITLRTIDNTPKELKSPAIRAWAEAGQALNAILEQVAKTLDLPPEALTQYSEPCIELNGRRTATMLRLFRYEGHEQKVVAEPHADLGLLSFVMGDTPGLEVWNKYHNDFWPIEKTYKVPQGTILGGRQLQRLSNERYEAGGHLVRSYGLPHESPITAAHEKPYRYSIVFVLRAHSPILVDTDKLTTSITGPFKHPLRDMTAGQLFQDTKRKHFNINTGTEEREKQKLEIIAKRQAQFLELTARS</sequence>
<dbReference type="Proteomes" id="UP000799437">
    <property type="component" value="Unassembled WGS sequence"/>
</dbReference>